<dbReference type="GeneID" id="54981579"/>
<proteinExistence type="predicted"/>
<name>A0A222YYD1_9CAUD</name>
<evidence type="ECO:0000313" key="1">
    <source>
        <dbReference type="EMBL" id="ASR76285.1"/>
    </source>
</evidence>
<dbReference type="KEGG" id="vg:54981579"/>
<dbReference type="EMBL" id="MF351863">
    <property type="protein sequence ID" value="ASR76285.1"/>
    <property type="molecule type" value="Genomic_DNA"/>
</dbReference>
<dbReference type="Proteomes" id="UP000221247">
    <property type="component" value="Segment"/>
</dbReference>
<organism evidence="1 2">
    <name type="scientific">Synechococcus phage Bellamy</name>
    <dbReference type="NCBI Taxonomy" id="2023996"/>
    <lineage>
        <taxon>Viruses</taxon>
        <taxon>Duplodnaviria</taxon>
        <taxon>Heunggongvirae</taxon>
        <taxon>Uroviricota</taxon>
        <taxon>Caudoviricetes</taxon>
        <taxon>Pantevenvirales</taxon>
        <taxon>Kyanoviridae</taxon>
        <taxon>Bellamyvirus</taxon>
        <taxon>Bellamyvirus bellamy</taxon>
    </lineage>
</organism>
<sequence length="39" mass="4934">MDKDEKREFYKGLRERIKQLRMEHLFEEPCPLYEEEDDS</sequence>
<reference evidence="1 2" key="1">
    <citation type="submission" date="2017-06" db="EMBL/GenBank/DDBJ databases">
        <authorList>
            <person name="Kim H.J."/>
            <person name="Triplett B.A."/>
        </authorList>
    </citation>
    <scope>NUCLEOTIDE SEQUENCE [LARGE SCALE GENOMIC DNA]</scope>
</reference>
<keyword evidence="2" id="KW-1185">Reference proteome</keyword>
<protein>
    <submittedName>
        <fullName evidence="1">Uncharacterized protein</fullName>
    </submittedName>
</protein>
<gene>
    <name evidence="1" type="primary">249</name>
    <name evidence="1" type="ORF">PBI_BELLAMY_249</name>
</gene>
<evidence type="ECO:0000313" key="2">
    <source>
        <dbReference type="Proteomes" id="UP000221247"/>
    </source>
</evidence>
<dbReference type="RefSeq" id="YP_009791398.1">
    <property type="nucleotide sequence ID" value="NC_047838.1"/>
</dbReference>
<accession>A0A222YYD1</accession>